<name>A0A3N0B0Y4_9ACTN</name>
<sequence>MLDAIPLEDKVDYLRGKDPQGPHQCTFYAFNTEVALSAYGEERAVFPAFSQAVEACRRYERLFSRTLPHSDVSRLNAAGGAAVAIADETYELLQGSLRYCEQSLGWFDITVGALTSLWDFQRGVMADADELRERLGLVDWRRVELGGEPGARTARLGMPGAMVDVGGTAKGWIADRLGELLRDCGVMHFIINLGGNVVVGGGKPDGSPFAVGIRNPRDTSKILGAVNLTDGSVVTSGLYERCFEINGKRYCHILDPRTGMPIQTDVESATVVAAKSFDCDGFSTTLCALGIEGGIEFAKSRPEIAVAIFVDGQNRLFYSTQ</sequence>
<feature type="binding site" evidence="11">
    <location>
        <position position="284"/>
    </location>
    <ligand>
        <name>Mg(2+)</name>
        <dbReference type="ChEBI" id="CHEBI:18420"/>
    </ligand>
</feature>
<dbReference type="Proteomes" id="UP000269591">
    <property type="component" value="Unassembled WGS sequence"/>
</dbReference>
<dbReference type="OrthoDB" id="9778595at2"/>
<evidence type="ECO:0000256" key="2">
    <source>
        <dbReference type="ARBA" id="ARBA00016337"/>
    </source>
</evidence>
<evidence type="ECO:0000256" key="11">
    <source>
        <dbReference type="PIRSR" id="PIRSR006268-2"/>
    </source>
</evidence>
<dbReference type="RefSeq" id="WP_123208673.1">
    <property type="nucleotide sequence ID" value="NZ_JBHTHO010000005.1"/>
</dbReference>
<comment type="caution">
    <text evidence="12">The sequence shown here is derived from an EMBL/GenBank/DDBJ whole genome shotgun (WGS) entry which is preliminary data.</text>
</comment>
<reference evidence="13" key="1">
    <citation type="submission" date="2018-05" db="EMBL/GenBank/DDBJ databases">
        <title>Genome Sequencing of selected type strains of the family Eggerthellaceae.</title>
        <authorList>
            <person name="Danylec N."/>
            <person name="Stoll D.A."/>
            <person name="Doetsch A."/>
            <person name="Huch M."/>
        </authorList>
    </citation>
    <scope>NUCLEOTIDE SEQUENCE [LARGE SCALE GENOMIC DNA]</scope>
    <source>
        <strain evidence="13">DSM 24851</strain>
    </source>
</reference>
<evidence type="ECO:0000256" key="4">
    <source>
        <dbReference type="ARBA" id="ARBA00022679"/>
    </source>
</evidence>
<keyword evidence="4 10" id="KW-0808">Transferase</keyword>
<organism evidence="12 13">
    <name type="scientific">Slackia equolifaciens</name>
    <dbReference type="NCBI Taxonomy" id="498718"/>
    <lineage>
        <taxon>Bacteria</taxon>
        <taxon>Bacillati</taxon>
        <taxon>Actinomycetota</taxon>
        <taxon>Coriobacteriia</taxon>
        <taxon>Eggerthellales</taxon>
        <taxon>Eggerthellaceae</taxon>
        <taxon>Slackia</taxon>
    </lineage>
</organism>
<dbReference type="GO" id="GO:0046872">
    <property type="term" value="F:metal ion binding"/>
    <property type="evidence" value="ECO:0007669"/>
    <property type="project" value="UniProtKB-UniRule"/>
</dbReference>
<evidence type="ECO:0000256" key="8">
    <source>
        <dbReference type="ARBA" id="ARBA00031306"/>
    </source>
</evidence>
<feature type="binding site" evidence="11">
    <location>
        <position position="167"/>
    </location>
    <ligand>
        <name>Mg(2+)</name>
        <dbReference type="ChEBI" id="CHEBI:18420"/>
    </ligand>
</feature>
<dbReference type="SUPFAM" id="SSF143631">
    <property type="entry name" value="ApbE-like"/>
    <property type="match status" value="1"/>
</dbReference>
<dbReference type="Gene3D" id="3.10.520.10">
    <property type="entry name" value="ApbE-like domains"/>
    <property type="match status" value="1"/>
</dbReference>
<evidence type="ECO:0000313" key="12">
    <source>
        <dbReference type="EMBL" id="RNL40520.1"/>
    </source>
</evidence>
<comment type="similarity">
    <text evidence="10">Belongs to the ApbE family.</text>
</comment>
<evidence type="ECO:0000256" key="1">
    <source>
        <dbReference type="ARBA" id="ARBA00011955"/>
    </source>
</evidence>
<keyword evidence="13" id="KW-1185">Reference proteome</keyword>
<dbReference type="PANTHER" id="PTHR30040">
    <property type="entry name" value="THIAMINE BIOSYNTHESIS LIPOPROTEIN APBE"/>
    <property type="match status" value="1"/>
</dbReference>
<proteinExistence type="inferred from homology"/>
<dbReference type="PANTHER" id="PTHR30040:SF2">
    <property type="entry name" value="FAD:PROTEIN FMN TRANSFERASE"/>
    <property type="match status" value="1"/>
</dbReference>
<keyword evidence="3 10" id="KW-0285">Flavoprotein</keyword>
<dbReference type="AlphaFoldDB" id="A0A3N0B0Y4"/>
<comment type="catalytic activity">
    <reaction evidence="9 10">
        <text>L-threonyl-[protein] + FAD = FMN-L-threonyl-[protein] + AMP + H(+)</text>
        <dbReference type="Rhea" id="RHEA:36847"/>
        <dbReference type="Rhea" id="RHEA-COMP:11060"/>
        <dbReference type="Rhea" id="RHEA-COMP:11061"/>
        <dbReference type="ChEBI" id="CHEBI:15378"/>
        <dbReference type="ChEBI" id="CHEBI:30013"/>
        <dbReference type="ChEBI" id="CHEBI:57692"/>
        <dbReference type="ChEBI" id="CHEBI:74257"/>
        <dbReference type="ChEBI" id="CHEBI:456215"/>
        <dbReference type="EC" id="2.7.1.180"/>
    </reaction>
</comment>
<comment type="cofactor">
    <cofactor evidence="11">
        <name>Mg(2+)</name>
        <dbReference type="ChEBI" id="CHEBI:18420"/>
    </cofactor>
    <cofactor evidence="11">
        <name>Mn(2+)</name>
        <dbReference type="ChEBI" id="CHEBI:29035"/>
    </cofactor>
    <text evidence="11">Magnesium. Can also use manganese.</text>
</comment>
<keyword evidence="7 10" id="KW-0460">Magnesium</keyword>
<evidence type="ECO:0000256" key="9">
    <source>
        <dbReference type="ARBA" id="ARBA00048540"/>
    </source>
</evidence>
<protein>
    <recommendedName>
        <fullName evidence="2 10">FAD:protein FMN transferase</fullName>
        <ecNumber evidence="1 10">2.7.1.180</ecNumber>
    </recommendedName>
    <alternativeName>
        <fullName evidence="8 10">Flavin transferase</fullName>
    </alternativeName>
</protein>
<dbReference type="InterPro" id="IPR003374">
    <property type="entry name" value="ApbE-like_sf"/>
</dbReference>
<evidence type="ECO:0000256" key="3">
    <source>
        <dbReference type="ARBA" id="ARBA00022630"/>
    </source>
</evidence>
<evidence type="ECO:0000256" key="5">
    <source>
        <dbReference type="ARBA" id="ARBA00022723"/>
    </source>
</evidence>
<keyword evidence="5 10" id="KW-0479">Metal-binding</keyword>
<evidence type="ECO:0000256" key="10">
    <source>
        <dbReference type="PIRNR" id="PIRNR006268"/>
    </source>
</evidence>
<dbReference type="GO" id="GO:0016740">
    <property type="term" value="F:transferase activity"/>
    <property type="evidence" value="ECO:0007669"/>
    <property type="project" value="UniProtKB-UniRule"/>
</dbReference>
<evidence type="ECO:0000313" key="13">
    <source>
        <dbReference type="Proteomes" id="UP000269591"/>
    </source>
</evidence>
<feature type="binding site" evidence="11">
    <location>
        <position position="280"/>
    </location>
    <ligand>
        <name>Mg(2+)</name>
        <dbReference type="ChEBI" id="CHEBI:18420"/>
    </ligand>
</feature>
<dbReference type="PIRSF" id="PIRSF006268">
    <property type="entry name" value="ApbE"/>
    <property type="match status" value="1"/>
</dbReference>
<evidence type="ECO:0000256" key="7">
    <source>
        <dbReference type="ARBA" id="ARBA00022842"/>
    </source>
</evidence>
<dbReference type="InterPro" id="IPR024932">
    <property type="entry name" value="ApbE"/>
</dbReference>
<dbReference type="EC" id="2.7.1.180" evidence="1 10"/>
<dbReference type="Pfam" id="PF02424">
    <property type="entry name" value="ApbE"/>
    <property type="match status" value="1"/>
</dbReference>
<dbReference type="EMBL" id="QIBX01000006">
    <property type="protein sequence ID" value="RNL40520.1"/>
    <property type="molecule type" value="Genomic_DNA"/>
</dbReference>
<accession>A0A3N0B0Y4</accession>
<evidence type="ECO:0000256" key="6">
    <source>
        <dbReference type="ARBA" id="ARBA00022827"/>
    </source>
</evidence>
<keyword evidence="6 10" id="KW-0274">FAD</keyword>
<gene>
    <name evidence="12" type="ORF">DMP06_04980</name>
</gene>